<dbReference type="GO" id="GO:0032259">
    <property type="term" value="P:methylation"/>
    <property type="evidence" value="ECO:0007669"/>
    <property type="project" value="UniProtKB-KW"/>
</dbReference>
<dbReference type="eggNOG" id="COG0863">
    <property type="taxonomic scope" value="Bacteria"/>
</dbReference>
<dbReference type="InterPro" id="IPR029063">
    <property type="entry name" value="SAM-dependent_MTases_sf"/>
</dbReference>
<organism evidence="6 7">
    <name type="scientific">Ruminococcus albus (strain ATCC 27210 / DSM 20455 / JCM 14654 / NCDO 2250 / 7)</name>
    <dbReference type="NCBI Taxonomy" id="697329"/>
    <lineage>
        <taxon>Bacteria</taxon>
        <taxon>Bacillati</taxon>
        <taxon>Bacillota</taxon>
        <taxon>Clostridia</taxon>
        <taxon>Eubacteriales</taxon>
        <taxon>Oscillospiraceae</taxon>
        <taxon>Ruminococcus</taxon>
    </lineage>
</organism>
<evidence type="ECO:0000256" key="2">
    <source>
        <dbReference type="ARBA" id="ARBA00022679"/>
    </source>
</evidence>
<evidence type="ECO:0000313" key="7">
    <source>
        <dbReference type="Proteomes" id="UP000006919"/>
    </source>
</evidence>
<keyword evidence="1 6" id="KW-0489">Methyltransferase</keyword>
<dbReference type="EC" id="2.1.1.-" evidence="4"/>
<evidence type="ECO:0000256" key="3">
    <source>
        <dbReference type="ARBA" id="ARBA00022747"/>
    </source>
</evidence>
<evidence type="ECO:0000256" key="1">
    <source>
        <dbReference type="ARBA" id="ARBA00022603"/>
    </source>
</evidence>
<dbReference type="KEGG" id="ral:Rumal_3653"/>
<dbReference type="OrthoDB" id="9773571at2"/>
<sequence>MDNINVVKTLHLWERINASFKGKVFFIKDVYDRFTEEKKDTIRGRIYEHLGKEFQRIGRGIYFAGSKDEAVALIEGDGRDLSVFSNDSFDCIITDHPWSDEKANKGGNRSFADYETFRYTPDDFKEKARVLKDGCFLVEMIPAENESNYEYLYQIKKMAEAAGFQYYAKVPWTKGTFVGNTGRKAKNQEDMMIFSLGKARSMRPDAKKDKADPTVKHYMSGANGMLPTNFNVQPPDKKSRIHQAEKPMGLVEQILDYLTFEGEIVLDQFAGSGVVGEACINKKRGCVLIEKSKECIKKIIQRLGLSDCSVISSSAIA</sequence>
<dbReference type="InterPro" id="IPR001091">
    <property type="entry name" value="RM_Methyltransferase"/>
</dbReference>
<dbReference type="GO" id="GO:0008170">
    <property type="term" value="F:N-methyltransferase activity"/>
    <property type="evidence" value="ECO:0007669"/>
    <property type="project" value="InterPro"/>
</dbReference>
<comment type="similarity">
    <text evidence="4">Belongs to the N(4)/N(6)-methyltransferase family.</text>
</comment>
<dbReference type="Proteomes" id="UP000006919">
    <property type="component" value="Plasmid pRUMAL01"/>
</dbReference>
<dbReference type="HOGENOM" id="CLU_884729_0_0_9"/>
<reference evidence="7" key="1">
    <citation type="journal article" date="2011" name="J. Bacteriol.">
        <title>Complete genome of the cellulolytic ruminal bacterium Ruminococcus albus 7.</title>
        <authorList>
            <person name="Suen G."/>
            <person name="Stevenson D.M."/>
            <person name="Bruce D.C."/>
            <person name="Chertkov O."/>
            <person name="Copeland A."/>
            <person name="Cheng J.F."/>
            <person name="Detter C."/>
            <person name="Detter J.C."/>
            <person name="Goodwin L.A."/>
            <person name="Han C.S."/>
            <person name="Hauser L.J."/>
            <person name="Ivanova N.N."/>
            <person name="Kyrpides N.C."/>
            <person name="Land M.L."/>
            <person name="Lapidus A."/>
            <person name="Lucas S."/>
            <person name="Ovchinnikova G."/>
            <person name="Pitluck S."/>
            <person name="Tapia R."/>
            <person name="Woyke T."/>
            <person name="Boyum J."/>
            <person name="Mead D."/>
            <person name="Weimer P.J."/>
        </authorList>
    </citation>
    <scope>NUCLEOTIDE SEQUENCE [LARGE SCALE GENOMIC DNA]</scope>
    <source>
        <strain evidence="7">ATCC 27210 / DSM 20455 / JCM 14654 / NCDO 2250 / 7</strain>
        <plasmid evidence="7">pRUMAL01</plasmid>
    </source>
</reference>
<feature type="domain" description="DNA methylase N-4/N-6" evidence="5">
    <location>
        <begin position="90"/>
        <end position="299"/>
    </location>
</feature>
<dbReference type="SUPFAM" id="SSF53335">
    <property type="entry name" value="S-adenosyl-L-methionine-dependent methyltransferases"/>
    <property type="match status" value="1"/>
</dbReference>
<accession>E6UK96</accession>
<evidence type="ECO:0000259" key="5">
    <source>
        <dbReference type="Pfam" id="PF01555"/>
    </source>
</evidence>
<keyword evidence="6" id="KW-0614">Plasmid</keyword>
<geneLocation type="plasmid" evidence="6 7">
    <name>pRUMAL01</name>
</geneLocation>
<gene>
    <name evidence="6" type="ordered locus">Rumal_3653</name>
</gene>
<dbReference type="AlphaFoldDB" id="E6UK96"/>
<dbReference type="GO" id="GO:0009307">
    <property type="term" value="P:DNA restriction-modification system"/>
    <property type="evidence" value="ECO:0007669"/>
    <property type="project" value="UniProtKB-KW"/>
</dbReference>
<dbReference type="Pfam" id="PF01555">
    <property type="entry name" value="N6_N4_Mtase"/>
    <property type="match status" value="1"/>
</dbReference>
<protein>
    <recommendedName>
        <fullName evidence="4">Methyltransferase</fullName>
        <ecNumber evidence="4">2.1.1.-</ecNumber>
    </recommendedName>
</protein>
<evidence type="ECO:0000313" key="6">
    <source>
        <dbReference type="EMBL" id="ADU24092.1"/>
    </source>
</evidence>
<dbReference type="Gene3D" id="3.40.50.150">
    <property type="entry name" value="Vaccinia Virus protein VP39"/>
    <property type="match status" value="1"/>
</dbReference>
<dbReference type="InterPro" id="IPR002941">
    <property type="entry name" value="DNA_methylase_N4/N6"/>
</dbReference>
<keyword evidence="3" id="KW-0680">Restriction system</keyword>
<name>E6UK96_RUMA7</name>
<keyword evidence="2" id="KW-0808">Transferase</keyword>
<proteinExistence type="inferred from homology"/>
<dbReference type="RefSeq" id="WP_013483640.1">
    <property type="nucleotide sequence ID" value="NC_014824.1"/>
</dbReference>
<evidence type="ECO:0000256" key="4">
    <source>
        <dbReference type="RuleBase" id="RU362026"/>
    </source>
</evidence>
<dbReference type="GO" id="GO:0003677">
    <property type="term" value="F:DNA binding"/>
    <property type="evidence" value="ECO:0007669"/>
    <property type="project" value="InterPro"/>
</dbReference>
<dbReference type="EMBL" id="CP002404">
    <property type="protein sequence ID" value="ADU24092.1"/>
    <property type="molecule type" value="Genomic_DNA"/>
</dbReference>
<dbReference type="PRINTS" id="PR00508">
    <property type="entry name" value="S21N4MTFRASE"/>
</dbReference>